<dbReference type="CDD" id="cd01544">
    <property type="entry name" value="PBP1_GalR"/>
    <property type="match status" value="1"/>
</dbReference>
<accession>A0A2K2TG70</accession>
<dbReference type="InterPro" id="IPR010982">
    <property type="entry name" value="Lambda_DNA-bd_dom_sf"/>
</dbReference>
<dbReference type="InterPro" id="IPR000843">
    <property type="entry name" value="HTH_LacI"/>
</dbReference>
<organism evidence="4 5">
    <name type="scientific">Limosilactobacillus fermentum</name>
    <name type="common">Lactobacillus fermentum</name>
    <dbReference type="NCBI Taxonomy" id="1613"/>
    <lineage>
        <taxon>Bacteria</taxon>
        <taxon>Bacillati</taxon>
        <taxon>Bacillota</taxon>
        <taxon>Bacilli</taxon>
        <taxon>Lactobacillales</taxon>
        <taxon>Lactobacillaceae</taxon>
        <taxon>Limosilactobacillus</taxon>
    </lineage>
</organism>
<proteinExistence type="predicted"/>
<dbReference type="PROSITE" id="PS50932">
    <property type="entry name" value="HTH_LACI_2"/>
    <property type="match status" value="1"/>
</dbReference>
<evidence type="ECO:0000256" key="2">
    <source>
        <dbReference type="ARBA" id="ARBA00023125"/>
    </source>
</evidence>
<dbReference type="PANTHER" id="PTHR30146:SF149">
    <property type="entry name" value="HTH-TYPE TRANSCRIPTIONAL REGULATOR EBGR"/>
    <property type="match status" value="1"/>
</dbReference>
<dbReference type="Gene3D" id="3.40.50.2300">
    <property type="match status" value="2"/>
</dbReference>
<dbReference type="AlphaFoldDB" id="A0A2K2TG70"/>
<dbReference type="InterPro" id="IPR028082">
    <property type="entry name" value="Peripla_BP_I"/>
</dbReference>
<dbReference type="Gene3D" id="1.10.260.40">
    <property type="entry name" value="lambda repressor-like DNA-binding domains"/>
    <property type="match status" value="1"/>
</dbReference>
<dbReference type="RefSeq" id="WP_021349509.1">
    <property type="nucleotide sequence ID" value="NZ_CAKMAZ010000080.1"/>
</dbReference>
<dbReference type="PANTHER" id="PTHR30146">
    <property type="entry name" value="LACI-RELATED TRANSCRIPTIONAL REPRESSOR"/>
    <property type="match status" value="1"/>
</dbReference>
<dbReference type="Pfam" id="PF13377">
    <property type="entry name" value="Peripla_BP_3"/>
    <property type="match status" value="1"/>
</dbReference>
<evidence type="ECO:0000313" key="4">
    <source>
        <dbReference type="EMBL" id="PNV56938.1"/>
    </source>
</evidence>
<name>A0A2K2TG70_LIMFE</name>
<protein>
    <submittedName>
        <fullName evidence="4">LacI family DNA-binding transcriptional regulator</fullName>
    </submittedName>
</protein>
<dbReference type="SMART" id="SM00354">
    <property type="entry name" value="HTH_LACI"/>
    <property type="match status" value="1"/>
</dbReference>
<evidence type="ECO:0000256" key="1">
    <source>
        <dbReference type="ARBA" id="ARBA00023015"/>
    </source>
</evidence>
<dbReference type="GO" id="GO:0000976">
    <property type="term" value="F:transcription cis-regulatory region binding"/>
    <property type="evidence" value="ECO:0007669"/>
    <property type="project" value="TreeGrafter"/>
</dbReference>
<keyword evidence="3" id="KW-0804">Transcription</keyword>
<keyword evidence="1" id="KW-0805">Transcription regulation</keyword>
<keyword evidence="2 4" id="KW-0238">DNA-binding</keyword>
<sequence>MATLKDIAQRAHIATSTVSRILNYDPSLSVNDETKKRVFAIAEELNYQKPVRKNVPARSTRIGVILWCRRERELQDLYYSSIHMGIEEYAKYHQCYLTTYYQDDLWDGLGKLDGVIVIGSNQYTDEQIDVLNQLTIPVVFVDGNYLTKGFSSVITDFSAATEQIIEHFVATGRQKIGMLAGDLNLTETNDDLIDFRFQDFKRQLQSQGNYHPEWVFLGQFDPESGYQVIHQDFSKLSPDDRPNALLIANDAMAIGALKALSDLNIEVSRDVSVISFNDTSIAEYANPSLSSVHVETHEMGKKALQVLLEKIANPLTPIYLITLPTKLIYRDSSVN</sequence>
<comment type="caution">
    <text evidence="4">The sequence shown here is derived from an EMBL/GenBank/DDBJ whole genome shotgun (WGS) entry which is preliminary data.</text>
</comment>
<evidence type="ECO:0000256" key="3">
    <source>
        <dbReference type="ARBA" id="ARBA00023163"/>
    </source>
</evidence>
<gene>
    <name evidence="4" type="ORF">C1Y38_11205</name>
</gene>
<dbReference type="CDD" id="cd01392">
    <property type="entry name" value="HTH_LacI"/>
    <property type="match status" value="1"/>
</dbReference>
<evidence type="ECO:0000313" key="5">
    <source>
        <dbReference type="Proteomes" id="UP000236514"/>
    </source>
</evidence>
<dbReference type="Proteomes" id="UP000236514">
    <property type="component" value="Unassembled WGS sequence"/>
</dbReference>
<dbReference type="EMBL" id="POTQ01000052">
    <property type="protein sequence ID" value="PNV56938.1"/>
    <property type="molecule type" value="Genomic_DNA"/>
</dbReference>
<reference evidence="4 5" key="1">
    <citation type="submission" date="2018-01" db="EMBL/GenBank/DDBJ databases">
        <title>Draft genome sequence of the feruloyl esterase-producing strain Lactobacillus fermentum CRL 1446, isolated from artisanal goat milk cheese.</title>
        <authorList>
            <person name="Abeijon Mukdsi M.C."/>
            <person name="Saavedra L."/>
            <person name="Gauffin Cano M.P."/>
            <person name="Hebert E.M."/>
            <person name="Medina R.B."/>
        </authorList>
    </citation>
    <scope>NUCLEOTIDE SEQUENCE [LARGE SCALE GENOMIC DNA]</scope>
    <source>
        <strain evidence="4 5">CRL 1446</strain>
    </source>
</reference>
<dbReference type="GO" id="GO:0003700">
    <property type="term" value="F:DNA-binding transcription factor activity"/>
    <property type="evidence" value="ECO:0007669"/>
    <property type="project" value="TreeGrafter"/>
</dbReference>
<dbReference type="SUPFAM" id="SSF47413">
    <property type="entry name" value="lambda repressor-like DNA-binding domains"/>
    <property type="match status" value="1"/>
</dbReference>
<dbReference type="InterPro" id="IPR046335">
    <property type="entry name" value="LacI/GalR-like_sensor"/>
</dbReference>
<dbReference type="Pfam" id="PF00356">
    <property type="entry name" value="LacI"/>
    <property type="match status" value="1"/>
</dbReference>
<dbReference type="SUPFAM" id="SSF53822">
    <property type="entry name" value="Periplasmic binding protein-like I"/>
    <property type="match status" value="1"/>
</dbReference>